<evidence type="ECO:0000313" key="3">
    <source>
        <dbReference type="Proteomes" id="UP000243558"/>
    </source>
</evidence>
<feature type="transmembrane region" description="Helical" evidence="1">
    <location>
        <begin position="161"/>
        <end position="181"/>
    </location>
</feature>
<feature type="transmembrane region" description="Helical" evidence="1">
    <location>
        <begin position="81"/>
        <end position="98"/>
    </location>
</feature>
<keyword evidence="1" id="KW-1133">Transmembrane helix</keyword>
<keyword evidence="1" id="KW-0812">Transmembrane</keyword>
<dbReference type="RefSeq" id="WP_065238778.1">
    <property type="nucleotide sequence ID" value="NZ_JTJM01000009.1"/>
</dbReference>
<feature type="transmembrane region" description="Helical" evidence="1">
    <location>
        <begin position="246"/>
        <end position="278"/>
    </location>
</feature>
<comment type="caution">
    <text evidence="2">The sequence shown here is derived from an EMBL/GenBank/DDBJ whole genome shotgun (WGS) entry which is preliminary data.</text>
</comment>
<evidence type="ECO:0008006" key="4">
    <source>
        <dbReference type="Google" id="ProtNLM"/>
    </source>
</evidence>
<feature type="transmembrane region" description="Helical" evidence="1">
    <location>
        <begin position="284"/>
        <end position="301"/>
    </location>
</feature>
<feature type="transmembrane region" description="Helical" evidence="1">
    <location>
        <begin position="216"/>
        <end position="234"/>
    </location>
</feature>
<feature type="transmembrane region" description="Helical" evidence="1">
    <location>
        <begin position="454"/>
        <end position="474"/>
    </location>
</feature>
<keyword evidence="1" id="KW-0472">Membrane</keyword>
<gene>
    <name evidence="2" type="ORF">QV01_02240</name>
</gene>
<keyword evidence="3" id="KW-1185">Reference proteome</keyword>
<evidence type="ECO:0000256" key="1">
    <source>
        <dbReference type="SAM" id="Phobius"/>
    </source>
</evidence>
<feature type="transmembrane region" description="Helical" evidence="1">
    <location>
        <begin position="486"/>
        <end position="503"/>
    </location>
</feature>
<dbReference type="AlphaFoldDB" id="A0A1A7NVC2"/>
<feature type="transmembrane region" description="Helical" evidence="1">
    <location>
        <begin position="51"/>
        <end position="69"/>
    </location>
</feature>
<name>A0A1A7NVC2_9PAST</name>
<feature type="transmembrane region" description="Helical" evidence="1">
    <location>
        <begin position="12"/>
        <end position="31"/>
    </location>
</feature>
<accession>A0A1A7NVC2</accession>
<reference evidence="2 3" key="1">
    <citation type="submission" date="2014-11" db="EMBL/GenBank/DDBJ databases">
        <title>Pan-genome of Gallibacterium spp.</title>
        <authorList>
            <person name="Kudirkiene E."/>
            <person name="Bojesen A.M."/>
        </authorList>
    </citation>
    <scope>NUCLEOTIDE SEQUENCE [LARGE SCALE GENOMIC DNA]</scope>
    <source>
        <strain evidence="2 3">F151</strain>
    </source>
</reference>
<organism evidence="2 3">
    <name type="scientific">Gallibacterium genomosp. 3</name>
    <dbReference type="NCBI Taxonomy" id="505345"/>
    <lineage>
        <taxon>Bacteria</taxon>
        <taxon>Pseudomonadati</taxon>
        <taxon>Pseudomonadota</taxon>
        <taxon>Gammaproteobacteria</taxon>
        <taxon>Pasteurellales</taxon>
        <taxon>Pasteurellaceae</taxon>
        <taxon>Gallibacterium</taxon>
    </lineage>
</organism>
<feature type="transmembrane region" description="Helical" evidence="1">
    <location>
        <begin position="510"/>
        <end position="528"/>
    </location>
</feature>
<sequence length="540" mass="62088">MNFFYFLCKRIITIYSFIFAILIAMNSLIITIDYDYNEFNWKWSTSKSIQVILSIFLFLVLILFFRKWLDISSKKISNKILLRYTFFLSLALGIGWVISADALQQWDQGDILNLSRIKTQLDIGNVGGYDHAGYIERYPYQAPFIYLFRLLILISGTRADYIYSLLNALFVAITMRSLVALTIEYDKNNHKTPIIAFILSISLLPSYFFTTFIYPNTLSIMLISIAFLYFMKWYKTGNNTQIIKYGIYSSIAIGAAVAFKSSSIVGLISFIVVNILIIIKEKKIIPIAFILISIATNWIILNGSMYHLSKISNANLNNGVPKIIWIAMGIGANQPSDKPIVLDFPGGMYDGLPWTLSPEEYSPDNLKKLAYKLIEKRVMRFKDQPKETLYFFVKKCSYEWGDPLYGAILSSNWQRGNVFTLSEQKVIDLSQGDRPITPVAHSIYYGQLNSFIKWLSDINQSLIFIGFLLGVILISHKNYSDRWLEFMPPILYSLVGSLVYIFWESKSQYIFGFVTLLIPIASYGFQNINLSNFLEKKNKL</sequence>
<proteinExistence type="predicted"/>
<protein>
    <recommendedName>
        <fullName evidence="4">Glycosyltransferase RgtA/B/C/D-like domain-containing protein</fullName>
    </recommendedName>
</protein>
<dbReference type="OrthoDB" id="1998185at2"/>
<dbReference type="EMBL" id="JTJM01000009">
    <property type="protein sequence ID" value="OBW93446.1"/>
    <property type="molecule type" value="Genomic_DNA"/>
</dbReference>
<dbReference type="Proteomes" id="UP000243558">
    <property type="component" value="Unassembled WGS sequence"/>
</dbReference>
<evidence type="ECO:0000313" key="2">
    <source>
        <dbReference type="EMBL" id="OBW93446.1"/>
    </source>
</evidence>